<organism evidence="2 3">
    <name type="scientific">Blautia wexlerae</name>
    <dbReference type="NCBI Taxonomy" id="418240"/>
    <lineage>
        <taxon>Bacteria</taxon>
        <taxon>Bacillati</taxon>
        <taxon>Bacillota</taxon>
        <taxon>Clostridia</taxon>
        <taxon>Lachnospirales</taxon>
        <taxon>Lachnospiraceae</taxon>
        <taxon>Blautia</taxon>
    </lineage>
</organism>
<dbReference type="RefSeq" id="WP_055150068.1">
    <property type="nucleotide sequence ID" value="NZ_CZAW01000008.1"/>
</dbReference>
<dbReference type="EMBL" id="CZAW01000008">
    <property type="protein sequence ID" value="CUP25807.1"/>
    <property type="molecule type" value="Genomic_DNA"/>
</dbReference>
<proteinExistence type="predicted"/>
<protein>
    <submittedName>
        <fullName evidence="2">Uncharacterized protein</fullName>
    </submittedName>
</protein>
<feature type="transmembrane region" description="Helical" evidence="1">
    <location>
        <begin position="81"/>
        <end position="98"/>
    </location>
</feature>
<evidence type="ECO:0000313" key="2">
    <source>
        <dbReference type="EMBL" id="CUP25807.1"/>
    </source>
</evidence>
<keyword evidence="1" id="KW-1133">Transmembrane helix</keyword>
<dbReference type="AlphaFoldDB" id="A0A174LT65"/>
<evidence type="ECO:0000256" key="1">
    <source>
        <dbReference type="SAM" id="Phobius"/>
    </source>
</evidence>
<accession>A0A174LT65</accession>
<dbReference type="Proteomes" id="UP000095712">
    <property type="component" value="Unassembled WGS sequence"/>
</dbReference>
<keyword evidence="1" id="KW-0812">Transmembrane</keyword>
<reference evidence="2 3" key="1">
    <citation type="submission" date="2015-09" db="EMBL/GenBank/DDBJ databases">
        <authorList>
            <consortium name="Pathogen Informatics"/>
        </authorList>
    </citation>
    <scope>NUCLEOTIDE SEQUENCE [LARGE SCALE GENOMIC DNA]</scope>
    <source>
        <strain evidence="2 3">2789STDY5834911</strain>
    </source>
</reference>
<name>A0A174LT65_9FIRM</name>
<gene>
    <name evidence="2" type="ORF">ERS852523_01049</name>
</gene>
<evidence type="ECO:0000313" key="3">
    <source>
        <dbReference type="Proteomes" id="UP000095712"/>
    </source>
</evidence>
<dbReference type="OrthoDB" id="9811250at2"/>
<keyword evidence="1" id="KW-0472">Membrane</keyword>
<sequence length="103" mass="11926">MDAEYISRSEHAEFCKRVDAEDERQNKRLELLEENTKQINSLTTSVEKLAQSIQLMCKEQEQQGARLESLESRDGEMWKQVTGYVLTTVIGLAIGFFFKQFGF</sequence>